<evidence type="ECO:0000313" key="2">
    <source>
        <dbReference type="EMBL" id="GJD66727.1"/>
    </source>
</evidence>
<accession>A0AA37M929</accession>
<proteinExistence type="predicted"/>
<dbReference type="Proteomes" id="UP001055286">
    <property type="component" value="Unassembled WGS sequence"/>
</dbReference>
<name>A0AA37M929_9HYPH</name>
<dbReference type="EMBL" id="BPQJ01000077">
    <property type="protein sequence ID" value="GJD66727.1"/>
    <property type="molecule type" value="Genomic_DNA"/>
</dbReference>
<protein>
    <submittedName>
        <fullName evidence="2">Uncharacterized protein</fullName>
    </submittedName>
</protein>
<feature type="signal peptide" evidence="1">
    <location>
        <begin position="1"/>
        <end position="22"/>
    </location>
</feature>
<gene>
    <name evidence="2" type="ORF">MPEAHAMD_6925</name>
</gene>
<keyword evidence="1" id="KW-0732">Signal</keyword>
<evidence type="ECO:0000313" key="3">
    <source>
        <dbReference type="Proteomes" id="UP001055286"/>
    </source>
</evidence>
<evidence type="ECO:0000256" key="1">
    <source>
        <dbReference type="SAM" id="SignalP"/>
    </source>
</evidence>
<feature type="chain" id="PRO_5041423177" evidence="1">
    <location>
        <begin position="23"/>
        <end position="101"/>
    </location>
</feature>
<organism evidence="2 3">
    <name type="scientific">Methylobacterium frigidaeris</name>
    <dbReference type="NCBI Taxonomy" id="2038277"/>
    <lineage>
        <taxon>Bacteria</taxon>
        <taxon>Pseudomonadati</taxon>
        <taxon>Pseudomonadota</taxon>
        <taxon>Alphaproteobacteria</taxon>
        <taxon>Hyphomicrobiales</taxon>
        <taxon>Methylobacteriaceae</taxon>
        <taxon>Methylobacterium</taxon>
    </lineage>
</organism>
<sequence length="101" mass="10978">MLRRVLHISALALALAPTGAGAVGFRMSRPPYGGASDIGSTAGLAPTGRTIRVHYRPVFLGCVYSYHECEHLAHSRGFYNHFTRHDHGTCHHGPSYACFGQ</sequence>
<keyword evidence="3" id="KW-1185">Reference proteome</keyword>
<dbReference type="AlphaFoldDB" id="A0AA37M929"/>
<comment type="caution">
    <text evidence="2">The sequence shown here is derived from an EMBL/GenBank/DDBJ whole genome shotgun (WGS) entry which is preliminary data.</text>
</comment>
<reference evidence="2" key="2">
    <citation type="submission" date="2021-08" db="EMBL/GenBank/DDBJ databases">
        <authorList>
            <person name="Tani A."/>
            <person name="Ola A."/>
            <person name="Ogura Y."/>
            <person name="Katsura K."/>
            <person name="Hayashi T."/>
        </authorList>
    </citation>
    <scope>NUCLEOTIDE SEQUENCE</scope>
    <source>
        <strain evidence="2">JCM 32048</strain>
    </source>
</reference>
<reference evidence="2" key="1">
    <citation type="journal article" date="2016" name="Front. Microbiol.">
        <title>Genome Sequence of the Piezophilic, Mesophilic Sulfate-Reducing Bacterium Desulfovibrio indicus J2T.</title>
        <authorList>
            <person name="Cao J."/>
            <person name="Maignien L."/>
            <person name="Shao Z."/>
            <person name="Alain K."/>
            <person name="Jebbar M."/>
        </authorList>
    </citation>
    <scope>NUCLEOTIDE SEQUENCE</scope>
    <source>
        <strain evidence="2">JCM 32048</strain>
    </source>
</reference>